<dbReference type="CDD" id="cd06093">
    <property type="entry name" value="PX_domain"/>
    <property type="match status" value="1"/>
</dbReference>
<protein>
    <recommendedName>
        <fullName evidence="1">PX domain-containing protein</fullName>
    </recommendedName>
</protein>
<gene>
    <name evidence="2" type="ORF">DSPE1174_LOCUS24878</name>
</gene>
<evidence type="ECO:0000313" key="2">
    <source>
        <dbReference type="EMBL" id="CAD9461993.1"/>
    </source>
</evidence>
<organism evidence="2">
    <name type="scientific">Octactis speculum</name>
    <dbReference type="NCBI Taxonomy" id="3111310"/>
    <lineage>
        <taxon>Eukaryota</taxon>
        <taxon>Sar</taxon>
        <taxon>Stramenopiles</taxon>
        <taxon>Ochrophyta</taxon>
        <taxon>Dictyochophyceae</taxon>
        <taxon>Dictyochales</taxon>
        <taxon>Dictyochaceae</taxon>
        <taxon>Octactis</taxon>
    </lineage>
</organism>
<evidence type="ECO:0000259" key="1">
    <source>
        <dbReference type="PROSITE" id="PS50195"/>
    </source>
</evidence>
<dbReference type="Pfam" id="PF00787">
    <property type="entry name" value="PX"/>
    <property type="match status" value="1"/>
</dbReference>
<name>A0A7S2DRY2_9STRA</name>
<dbReference type="EMBL" id="HBGS01047896">
    <property type="protein sequence ID" value="CAD9461993.1"/>
    <property type="molecule type" value="Transcribed_RNA"/>
</dbReference>
<dbReference type="InterPro" id="IPR001683">
    <property type="entry name" value="PX_dom"/>
</dbReference>
<reference evidence="2" key="1">
    <citation type="submission" date="2021-01" db="EMBL/GenBank/DDBJ databases">
        <authorList>
            <person name="Corre E."/>
            <person name="Pelletier E."/>
            <person name="Niang G."/>
            <person name="Scheremetjew M."/>
            <person name="Finn R."/>
            <person name="Kale V."/>
            <person name="Holt S."/>
            <person name="Cochrane G."/>
            <person name="Meng A."/>
            <person name="Brown T."/>
            <person name="Cohen L."/>
        </authorList>
    </citation>
    <scope>NUCLEOTIDE SEQUENCE</scope>
    <source>
        <strain evidence="2">CCMP1381</strain>
    </source>
</reference>
<dbReference type="PROSITE" id="PS50195">
    <property type="entry name" value="PX"/>
    <property type="match status" value="1"/>
</dbReference>
<dbReference type="SUPFAM" id="SSF64268">
    <property type="entry name" value="PX domain"/>
    <property type="match status" value="1"/>
</dbReference>
<proteinExistence type="predicted"/>
<feature type="domain" description="PX" evidence="1">
    <location>
        <begin position="92"/>
        <end position="225"/>
    </location>
</feature>
<dbReference type="GO" id="GO:0035091">
    <property type="term" value="F:phosphatidylinositol binding"/>
    <property type="evidence" value="ECO:0007669"/>
    <property type="project" value="InterPro"/>
</dbReference>
<sequence length="225" mass="25435">MTHQQGLAQTSDLMAPLEDVVWRKLYITSDMAAMTHQQGYPKEREFSQPGAVTSSRSIHDGFETSFYRQRVQSSTVKCIHGIGVGFCGHSGCTEVVTAGILGVHKRSTDGVFEFELKVYLRPTTIGRRDQNVNDGCDLTLWHRYSAFHSLNQRLVDAFGTDAVPQFPGKKLNQLTCPMREVATKRVSKLNRFIQGIMVSDRLRNCDDFKCFVSADKQARSIFYQE</sequence>
<dbReference type="AlphaFoldDB" id="A0A7S2DRY2"/>
<dbReference type="InterPro" id="IPR036871">
    <property type="entry name" value="PX_dom_sf"/>
</dbReference>
<dbReference type="Gene3D" id="3.30.1520.10">
    <property type="entry name" value="Phox-like domain"/>
    <property type="match status" value="1"/>
</dbReference>
<accession>A0A7S2DRY2</accession>